<organism evidence="10 11">
    <name type="scientific">Streptomyces hainanensis</name>
    <dbReference type="NCBI Taxonomy" id="402648"/>
    <lineage>
        <taxon>Bacteria</taxon>
        <taxon>Bacillati</taxon>
        <taxon>Actinomycetota</taxon>
        <taxon>Actinomycetes</taxon>
        <taxon>Kitasatosporales</taxon>
        <taxon>Streptomycetaceae</taxon>
        <taxon>Streptomyces</taxon>
    </lineage>
</organism>
<feature type="domain" description="Acyltransferase 3" evidence="9">
    <location>
        <begin position="26"/>
        <end position="346"/>
    </location>
</feature>
<feature type="transmembrane region" description="Helical" evidence="8">
    <location>
        <begin position="238"/>
        <end position="254"/>
    </location>
</feature>
<evidence type="ECO:0000256" key="2">
    <source>
        <dbReference type="ARBA" id="ARBA00007400"/>
    </source>
</evidence>
<dbReference type="GO" id="GO:0005886">
    <property type="term" value="C:plasma membrane"/>
    <property type="evidence" value="ECO:0007669"/>
    <property type="project" value="UniProtKB-SubCell"/>
</dbReference>
<dbReference type="GO" id="GO:0009246">
    <property type="term" value="P:enterobacterial common antigen biosynthetic process"/>
    <property type="evidence" value="ECO:0007669"/>
    <property type="project" value="TreeGrafter"/>
</dbReference>
<feature type="transmembrane region" description="Helical" evidence="8">
    <location>
        <begin position="207"/>
        <end position="226"/>
    </location>
</feature>
<evidence type="ECO:0000256" key="4">
    <source>
        <dbReference type="ARBA" id="ARBA00022692"/>
    </source>
</evidence>
<keyword evidence="10" id="KW-0808">Transferase</keyword>
<name>A0A4R4T0N5_9ACTN</name>
<evidence type="ECO:0000256" key="6">
    <source>
        <dbReference type="ARBA" id="ARBA00023136"/>
    </source>
</evidence>
<feature type="transmembrane region" description="Helical" evidence="8">
    <location>
        <begin position="293"/>
        <end position="311"/>
    </location>
</feature>
<dbReference type="OrthoDB" id="9810469at2"/>
<evidence type="ECO:0000259" key="9">
    <source>
        <dbReference type="Pfam" id="PF01757"/>
    </source>
</evidence>
<keyword evidence="3" id="KW-1003">Cell membrane</keyword>
<reference evidence="10 11" key="1">
    <citation type="submission" date="2019-03" db="EMBL/GenBank/DDBJ databases">
        <title>Draft genome sequences of novel Actinobacteria.</title>
        <authorList>
            <person name="Sahin N."/>
            <person name="Ay H."/>
            <person name="Saygin H."/>
        </authorList>
    </citation>
    <scope>NUCLEOTIDE SEQUENCE [LARGE SCALE GENOMIC DNA]</scope>
    <source>
        <strain evidence="10 11">DSM 41900</strain>
    </source>
</reference>
<evidence type="ECO:0000256" key="1">
    <source>
        <dbReference type="ARBA" id="ARBA00004651"/>
    </source>
</evidence>
<evidence type="ECO:0000313" key="10">
    <source>
        <dbReference type="EMBL" id="TDC68382.1"/>
    </source>
</evidence>
<feature type="transmembrane region" description="Helical" evidence="8">
    <location>
        <begin position="151"/>
        <end position="169"/>
    </location>
</feature>
<comment type="similarity">
    <text evidence="2">Belongs to the acyltransferase 3 family.</text>
</comment>
<keyword evidence="6 8" id="KW-0472">Membrane</keyword>
<dbReference type="AlphaFoldDB" id="A0A4R4T0N5"/>
<keyword evidence="10" id="KW-0012">Acyltransferase</keyword>
<sequence>MLVSTSPSPAAAPQREPVAQPREHRHDVDLMRLVGSATVIFTHTSATLIHATDDDRANGPGVYWVGHIGDAMGAFAVPLFFAIAGWAVLVGASPRDEPRIWARIVRNSVPLFVWSLGYVAWAWLRDRNEDPTSDLAVQAFFGSIRPAYHLWFMYAYIPIMALLALMVLVRNGKHPWRLGLALLGVAAGPAVLATLAEVTGRDDLPSFGWGFGTYQMVYAVGGALLIGLPHRVSHRYRWALVATLLVSMAGAVWYDTTIHYPLPNAHLFVGVATICVILLLNRVRVPERWRPRLSRLAGAALGAYLVHVFFVEEVVVPIVSADLSAPLAALELVALVAVTLVLSYGASMLWGRLGLRRWLG</sequence>
<comment type="caution">
    <text evidence="10">The sequence shown here is derived from an EMBL/GenBank/DDBJ whole genome shotgun (WGS) entry which is preliminary data.</text>
</comment>
<gene>
    <name evidence="10" type="ORF">E1283_27460</name>
</gene>
<accession>A0A4R4T0N5</accession>
<dbReference type="GO" id="GO:0016413">
    <property type="term" value="F:O-acetyltransferase activity"/>
    <property type="evidence" value="ECO:0007669"/>
    <property type="project" value="TreeGrafter"/>
</dbReference>
<feature type="region of interest" description="Disordered" evidence="7">
    <location>
        <begin position="1"/>
        <end position="23"/>
    </location>
</feature>
<feature type="transmembrane region" description="Helical" evidence="8">
    <location>
        <begin position="104"/>
        <end position="124"/>
    </location>
</feature>
<keyword evidence="4 8" id="KW-0812">Transmembrane</keyword>
<evidence type="ECO:0000313" key="11">
    <source>
        <dbReference type="Proteomes" id="UP000295345"/>
    </source>
</evidence>
<keyword evidence="11" id="KW-1185">Reference proteome</keyword>
<evidence type="ECO:0000256" key="7">
    <source>
        <dbReference type="SAM" id="MobiDB-lite"/>
    </source>
</evidence>
<feature type="transmembrane region" description="Helical" evidence="8">
    <location>
        <begin position="71"/>
        <end position="92"/>
    </location>
</feature>
<feature type="transmembrane region" description="Helical" evidence="8">
    <location>
        <begin position="176"/>
        <end position="195"/>
    </location>
</feature>
<keyword evidence="5 8" id="KW-1133">Transmembrane helix</keyword>
<dbReference type="Proteomes" id="UP000295345">
    <property type="component" value="Unassembled WGS sequence"/>
</dbReference>
<dbReference type="Pfam" id="PF01757">
    <property type="entry name" value="Acyl_transf_3"/>
    <property type="match status" value="1"/>
</dbReference>
<comment type="subcellular location">
    <subcellularLocation>
        <location evidence="1">Cell membrane</location>
        <topology evidence="1">Multi-pass membrane protein</topology>
    </subcellularLocation>
</comment>
<proteinExistence type="inferred from homology"/>
<dbReference type="EMBL" id="SMKI01000378">
    <property type="protein sequence ID" value="TDC68382.1"/>
    <property type="molecule type" value="Genomic_DNA"/>
</dbReference>
<feature type="transmembrane region" description="Helical" evidence="8">
    <location>
        <begin position="260"/>
        <end position="281"/>
    </location>
</feature>
<evidence type="ECO:0000256" key="8">
    <source>
        <dbReference type="SAM" id="Phobius"/>
    </source>
</evidence>
<dbReference type="InterPro" id="IPR002656">
    <property type="entry name" value="Acyl_transf_3_dom"/>
</dbReference>
<dbReference type="PANTHER" id="PTHR40074:SF2">
    <property type="entry name" value="O-ACETYLTRANSFERASE WECH"/>
    <property type="match status" value="1"/>
</dbReference>
<feature type="transmembrane region" description="Helical" evidence="8">
    <location>
        <begin position="323"/>
        <end position="350"/>
    </location>
</feature>
<protein>
    <submittedName>
        <fullName evidence="10">Acyltransferase</fullName>
    </submittedName>
</protein>
<dbReference type="PANTHER" id="PTHR40074">
    <property type="entry name" value="O-ACETYLTRANSFERASE WECH"/>
    <property type="match status" value="1"/>
</dbReference>
<evidence type="ECO:0000256" key="3">
    <source>
        <dbReference type="ARBA" id="ARBA00022475"/>
    </source>
</evidence>
<evidence type="ECO:0000256" key="5">
    <source>
        <dbReference type="ARBA" id="ARBA00022989"/>
    </source>
</evidence>